<name>A0A8D5U539_9CREN</name>
<dbReference type="KEGG" id="csty:KN1_09230"/>
<sequence>MGSEVLVEDRGKTLLITLNRPEKLNAMNKELRDSLIKTIRDFNRNPEKRVAVITGAGRAFSVGADLSSMSQDLAEDLRGSFHVIIKEIRFSPKIFITAVKGVAAGAGISLSLASDIRYTTKDTKFVTAFHNIALAPDSGLTLMMLRMAGVKAEKYALLGGEFTGEEAEKMGLFQVVDDPLKEALDTADKIANGQFKSYSASKRLINRVMYYDLEEFLDYEASMQGALGKTEDFSEGVKAFLEKRRPQFRGE</sequence>
<dbReference type="RefSeq" id="WP_221289626.1">
    <property type="nucleotide sequence ID" value="NZ_AP024597.1"/>
</dbReference>
<dbReference type="Gene3D" id="1.10.12.10">
    <property type="entry name" value="Lyase 2-enoyl-coa Hydratase, Chain A, domain 2"/>
    <property type="match status" value="1"/>
</dbReference>
<dbReference type="Pfam" id="PF00378">
    <property type="entry name" value="ECH_1"/>
    <property type="match status" value="1"/>
</dbReference>
<keyword evidence="2" id="KW-1185">Reference proteome</keyword>
<dbReference type="PANTHER" id="PTHR43459:SF1">
    <property type="entry name" value="EG:BACN32G11.4 PROTEIN"/>
    <property type="match status" value="1"/>
</dbReference>
<dbReference type="GeneID" id="66162672"/>
<gene>
    <name evidence="1" type="ORF">KN1_09230</name>
</gene>
<dbReference type="SUPFAM" id="SSF52096">
    <property type="entry name" value="ClpP/crotonase"/>
    <property type="match status" value="1"/>
</dbReference>
<evidence type="ECO:0000313" key="1">
    <source>
        <dbReference type="EMBL" id="BCU69626.1"/>
    </source>
</evidence>
<dbReference type="EMBL" id="AP024597">
    <property type="protein sequence ID" value="BCU69626.1"/>
    <property type="molecule type" value="Genomic_DNA"/>
</dbReference>
<dbReference type="NCBIfam" id="NF004725">
    <property type="entry name" value="PRK06072.1"/>
    <property type="match status" value="1"/>
</dbReference>
<dbReference type="Proteomes" id="UP000825123">
    <property type="component" value="Chromosome"/>
</dbReference>
<organism evidence="1 2">
    <name type="scientific">Stygiolobus caldivivus</name>
    <dbReference type="NCBI Taxonomy" id="2824673"/>
    <lineage>
        <taxon>Archaea</taxon>
        <taxon>Thermoproteota</taxon>
        <taxon>Thermoprotei</taxon>
        <taxon>Sulfolobales</taxon>
        <taxon>Sulfolobaceae</taxon>
        <taxon>Stygiolobus</taxon>
    </lineage>
</organism>
<protein>
    <submittedName>
        <fullName evidence="1">Enoyl-CoA hydratase</fullName>
    </submittedName>
</protein>
<dbReference type="Gene3D" id="3.90.226.10">
    <property type="entry name" value="2-enoyl-CoA Hydratase, Chain A, domain 1"/>
    <property type="match status" value="1"/>
</dbReference>
<reference evidence="1 2" key="1">
    <citation type="submission" date="2021-04" db="EMBL/GenBank/DDBJ databases">
        <title>Complete genome sequence of Stygiolobus sp. KN-1.</title>
        <authorList>
            <person name="Nakamura K."/>
            <person name="Sakai H."/>
            <person name="Kurosawa N."/>
        </authorList>
    </citation>
    <scope>NUCLEOTIDE SEQUENCE [LARGE SCALE GENOMIC DNA]</scope>
    <source>
        <strain evidence="1 2">KN-1</strain>
    </source>
</reference>
<evidence type="ECO:0000313" key="2">
    <source>
        <dbReference type="Proteomes" id="UP000825123"/>
    </source>
</evidence>
<proteinExistence type="predicted"/>
<dbReference type="AlphaFoldDB" id="A0A8D5U539"/>
<dbReference type="InterPro" id="IPR014748">
    <property type="entry name" value="Enoyl-CoA_hydra_C"/>
</dbReference>
<accession>A0A8D5U539</accession>
<dbReference type="InterPro" id="IPR001753">
    <property type="entry name" value="Enoyl-CoA_hydra/iso"/>
</dbReference>
<dbReference type="InterPro" id="IPR029045">
    <property type="entry name" value="ClpP/crotonase-like_dom_sf"/>
</dbReference>
<dbReference type="CDD" id="cd06558">
    <property type="entry name" value="crotonase-like"/>
    <property type="match status" value="1"/>
</dbReference>
<dbReference type="PANTHER" id="PTHR43459">
    <property type="entry name" value="ENOYL-COA HYDRATASE"/>
    <property type="match status" value="1"/>
</dbReference>